<evidence type="ECO:0000256" key="3">
    <source>
        <dbReference type="ARBA" id="ARBA00022840"/>
    </source>
</evidence>
<dbReference type="PANTHER" id="PTHR19375">
    <property type="entry name" value="HEAT SHOCK PROTEIN 70KDA"/>
    <property type="match status" value="1"/>
</dbReference>
<dbReference type="FunFam" id="3.90.640.10:FF:000010">
    <property type="entry name" value="heat shock 70 kDa protein 14"/>
    <property type="match status" value="1"/>
</dbReference>
<reference evidence="4 5" key="1">
    <citation type="submission" date="2019-03" db="EMBL/GenBank/DDBJ databases">
        <title>Single cell metagenomics reveals metabolic interactions within the superorganism composed of flagellate Streblomastix strix and complex community of Bacteroidetes bacteria on its surface.</title>
        <authorList>
            <person name="Treitli S.C."/>
            <person name="Kolisko M."/>
            <person name="Husnik F."/>
            <person name="Keeling P."/>
            <person name="Hampl V."/>
        </authorList>
    </citation>
    <scope>NUCLEOTIDE SEQUENCE [LARGE SCALE GENOMIC DNA]</scope>
    <source>
        <strain evidence="4">ST1C</strain>
    </source>
</reference>
<dbReference type="Gene3D" id="3.90.640.10">
    <property type="entry name" value="Actin, Chain A, domain 4"/>
    <property type="match status" value="1"/>
</dbReference>
<dbReference type="AlphaFoldDB" id="A0A5J4VJ52"/>
<protein>
    <submittedName>
        <fullName evidence="4">Putative Heat shock 70 kDa protein</fullName>
    </submittedName>
</protein>
<dbReference type="GO" id="GO:0140662">
    <property type="term" value="F:ATP-dependent protein folding chaperone"/>
    <property type="evidence" value="ECO:0007669"/>
    <property type="project" value="InterPro"/>
</dbReference>
<accession>A0A5J4VJ52</accession>
<dbReference type="Pfam" id="PF00012">
    <property type="entry name" value="HSP70"/>
    <property type="match status" value="1"/>
</dbReference>
<dbReference type="EMBL" id="SNRW01006805">
    <property type="protein sequence ID" value="KAA6382399.1"/>
    <property type="molecule type" value="Genomic_DNA"/>
</dbReference>
<gene>
    <name evidence="4" type="ORF">EZS28_022074</name>
</gene>
<keyword evidence="3" id="KW-0067">ATP-binding</keyword>
<dbReference type="SUPFAM" id="SSF53067">
    <property type="entry name" value="Actin-like ATPase domain"/>
    <property type="match status" value="1"/>
</dbReference>
<evidence type="ECO:0000256" key="1">
    <source>
        <dbReference type="ARBA" id="ARBA00007381"/>
    </source>
</evidence>
<dbReference type="GO" id="GO:0005524">
    <property type="term" value="F:ATP binding"/>
    <property type="evidence" value="ECO:0007669"/>
    <property type="project" value="UniProtKB-KW"/>
</dbReference>
<evidence type="ECO:0000313" key="4">
    <source>
        <dbReference type="EMBL" id="KAA6382399.1"/>
    </source>
</evidence>
<comment type="similarity">
    <text evidence="1">Belongs to the heat shock protein 70 family.</text>
</comment>
<dbReference type="InterPro" id="IPR043129">
    <property type="entry name" value="ATPase_NBD"/>
</dbReference>
<evidence type="ECO:0000313" key="5">
    <source>
        <dbReference type="Proteomes" id="UP000324800"/>
    </source>
</evidence>
<dbReference type="PRINTS" id="PR00301">
    <property type="entry name" value="HEATSHOCK70"/>
</dbReference>
<dbReference type="Proteomes" id="UP000324800">
    <property type="component" value="Unassembled WGS sequence"/>
</dbReference>
<sequence>MPFRGGQDLENFFTHNMVDEFKKQLNMDLMGNYCSVGRLCISSERVRRTLSTETQLVIVIDSLYEGYDFNVVITRIKFEQLCDKKFNGNELFKSINEEEAVAYGAAVQTTVLKGTIRSKDDDLLLIDVTPLSLDIETA</sequence>
<organism evidence="4 5">
    <name type="scientific">Streblomastix strix</name>
    <dbReference type="NCBI Taxonomy" id="222440"/>
    <lineage>
        <taxon>Eukaryota</taxon>
        <taxon>Metamonada</taxon>
        <taxon>Preaxostyla</taxon>
        <taxon>Oxymonadida</taxon>
        <taxon>Streblomastigidae</taxon>
        <taxon>Streblomastix</taxon>
    </lineage>
</organism>
<name>A0A5J4VJ52_9EUKA</name>
<proteinExistence type="inferred from homology"/>
<keyword evidence="2" id="KW-0547">Nucleotide-binding</keyword>
<comment type="caution">
    <text evidence="4">The sequence shown here is derived from an EMBL/GenBank/DDBJ whole genome shotgun (WGS) entry which is preliminary data.</text>
</comment>
<keyword evidence="4" id="KW-0346">Stress response</keyword>
<dbReference type="InterPro" id="IPR013126">
    <property type="entry name" value="Hsp_70_fam"/>
</dbReference>
<dbReference type="OrthoDB" id="1748941at2759"/>
<evidence type="ECO:0000256" key="2">
    <source>
        <dbReference type="ARBA" id="ARBA00022741"/>
    </source>
</evidence>